<dbReference type="GO" id="GO:0008893">
    <property type="term" value="F:guanosine-3',5'-bis(diphosphate) 3'-diphosphatase activity"/>
    <property type="evidence" value="ECO:0007669"/>
    <property type="project" value="TreeGrafter"/>
</dbReference>
<dbReference type="OrthoDB" id="9802385at2"/>
<dbReference type="AlphaFoldDB" id="A0A1H9EJH3"/>
<dbReference type="InParanoid" id="A0A1H9EJH3"/>
<dbReference type="PANTHER" id="PTHR46246:SF1">
    <property type="entry name" value="GUANOSINE-3',5'-BIS(DIPHOSPHATE) 3'-PYROPHOSPHOHYDROLASE MESH1"/>
    <property type="match status" value="1"/>
</dbReference>
<dbReference type="RefSeq" id="WP_090167210.1">
    <property type="nucleotide sequence ID" value="NZ_FOFB01000007.1"/>
</dbReference>
<dbReference type="SUPFAM" id="SSF109604">
    <property type="entry name" value="HD-domain/PDEase-like"/>
    <property type="match status" value="1"/>
</dbReference>
<dbReference type="STRING" id="478744.SAMN05444359_107104"/>
<sequence>MTFNPDLVQKAWLLAATYHEGQRYYTAVEGESLPYLTHLGAVLNEAQNALHYDRSLNPKLMLLCAILHDSLEDTAMTVETLKTTVGNKVLAGVQALTKDESLPTKREQMEDSINRILEQPREIAAVKLCDRICNISSAPPSYWTKEKKDAYREEARYILERLGPSCGYLRKRLAEKIEKY</sequence>
<reference evidence="2" key="1">
    <citation type="submission" date="2016-10" db="EMBL/GenBank/DDBJ databases">
        <authorList>
            <person name="Varghese N."/>
            <person name="Submissions S."/>
        </authorList>
    </citation>
    <scope>NUCLEOTIDE SEQUENCE [LARGE SCALE GENOMIC DNA]</scope>
    <source>
        <strain evidence="2">DSM 24740</strain>
    </source>
</reference>
<accession>A0A1H9EJH3</accession>
<evidence type="ECO:0000313" key="2">
    <source>
        <dbReference type="Proteomes" id="UP000199021"/>
    </source>
</evidence>
<dbReference type="EMBL" id="FOFB01000007">
    <property type="protein sequence ID" value="SEQ25864.1"/>
    <property type="molecule type" value="Genomic_DNA"/>
</dbReference>
<evidence type="ECO:0000313" key="1">
    <source>
        <dbReference type="EMBL" id="SEQ25864.1"/>
    </source>
</evidence>
<dbReference type="InterPro" id="IPR052194">
    <property type="entry name" value="MESH1"/>
</dbReference>
<dbReference type="PANTHER" id="PTHR46246">
    <property type="entry name" value="GUANOSINE-3',5'-BIS(DIPHOSPHATE) 3'-PYROPHOSPHOHYDROLASE MESH1"/>
    <property type="match status" value="1"/>
</dbReference>
<proteinExistence type="predicted"/>
<keyword evidence="2" id="KW-1185">Reference proteome</keyword>
<dbReference type="Gene3D" id="1.10.3210.10">
    <property type="entry name" value="Hypothetical protein af1432"/>
    <property type="match status" value="1"/>
</dbReference>
<name>A0A1H9EJH3_9BACT</name>
<gene>
    <name evidence="1" type="ORF">SAMN05444359_107104</name>
</gene>
<protein>
    <submittedName>
        <fullName evidence="1">HD domain-containing protein</fullName>
    </submittedName>
</protein>
<organism evidence="1 2">
    <name type="scientific">Neolewinella agarilytica</name>
    <dbReference type="NCBI Taxonomy" id="478744"/>
    <lineage>
        <taxon>Bacteria</taxon>
        <taxon>Pseudomonadati</taxon>
        <taxon>Bacteroidota</taxon>
        <taxon>Saprospiria</taxon>
        <taxon>Saprospirales</taxon>
        <taxon>Lewinellaceae</taxon>
        <taxon>Neolewinella</taxon>
    </lineage>
</organism>
<dbReference type="Proteomes" id="UP000199021">
    <property type="component" value="Unassembled WGS sequence"/>
</dbReference>